<keyword evidence="1" id="KW-1133">Transmembrane helix</keyword>
<keyword evidence="1" id="KW-0472">Membrane</keyword>
<feature type="transmembrane region" description="Helical" evidence="1">
    <location>
        <begin position="20"/>
        <end position="38"/>
    </location>
</feature>
<dbReference type="RefSeq" id="WP_379479544.1">
    <property type="nucleotide sequence ID" value="NZ_JBHLTL010000001.1"/>
</dbReference>
<comment type="caution">
    <text evidence="2">The sequence shown here is derived from an EMBL/GenBank/DDBJ whole genome shotgun (WGS) entry which is preliminary data.</text>
</comment>
<keyword evidence="1" id="KW-0812">Transmembrane</keyword>
<accession>A0ABV6PDY4</accession>
<evidence type="ECO:0000256" key="1">
    <source>
        <dbReference type="SAM" id="Phobius"/>
    </source>
</evidence>
<protein>
    <submittedName>
        <fullName evidence="2">Uncharacterized protein</fullName>
    </submittedName>
</protein>
<proteinExistence type="predicted"/>
<dbReference type="EMBL" id="JBHLTL010000001">
    <property type="protein sequence ID" value="MFC0588030.1"/>
    <property type="molecule type" value="Genomic_DNA"/>
</dbReference>
<name>A0ABV6PDY4_9SPHN</name>
<sequence length="45" mass="5001">MAIFMLVWRLVQKGEQFGGADAAFVVLFATAMAVFEFFRVGKTKA</sequence>
<evidence type="ECO:0000313" key="2">
    <source>
        <dbReference type="EMBL" id="MFC0588030.1"/>
    </source>
</evidence>
<reference evidence="2 3" key="1">
    <citation type="submission" date="2024-09" db="EMBL/GenBank/DDBJ databases">
        <authorList>
            <person name="Sun Q."/>
            <person name="Mori K."/>
        </authorList>
    </citation>
    <scope>NUCLEOTIDE SEQUENCE [LARGE SCALE GENOMIC DNA]</scope>
    <source>
        <strain evidence="2 3">NCAIM B.02537</strain>
    </source>
</reference>
<gene>
    <name evidence="2" type="ORF">ACFFF7_01240</name>
</gene>
<evidence type="ECO:0000313" key="3">
    <source>
        <dbReference type="Proteomes" id="UP001589943"/>
    </source>
</evidence>
<keyword evidence="3" id="KW-1185">Reference proteome</keyword>
<dbReference type="Proteomes" id="UP001589943">
    <property type="component" value="Unassembled WGS sequence"/>
</dbReference>
<organism evidence="2 3">
    <name type="scientific">Novosphingobium aquiterrae</name>
    <dbReference type="NCBI Taxonomy" id="624388"/>
    <lineage>
        <taxon>Bacteria</taxon>
        <taxon>Pseudomonadati</taxon>
        <taxon>Pseudomonadota</taxon>
        <taxon>Alphaproteobacteria</taxon>
        <taxon>Sphingomonadales</taxon>
        <taxon>Sphingomonadaceae</taxon>
        <taxon>Novosphingobium</taxon>
    </lineage>
</organism>